<keyword evidence="9" id="KW-0808">Transferase</keyword>
<dbReference type="GO" id="GO:0044826">
    <property type="term" value="P:viral genome integration into host DNA"/>
    <property type="evidence" value="ECO:0007669"/>
    <property type="project" value="UniProtKB-KW"/>
</dbReference>
<dbReference type="InterPro" id="IPR000477">
    <property type="entry name" value="RT_dom"/>
</dbReference>
<keyword evidence="20" id="KW-0695">RNA-directed DNA polymerase</keyword>
<dbReference type="GO" id="GO:0003964">
    <property type="term" value="F:RNA-directed DNA polymerase activity"/>
    <property type="evidence" value="ECO:0007669"/>
    <property type="project" value="UniProtKB-KW"/>
</dbReference>
<dbReference type="InterPro" id="IPR043128">
    <property type="entry name" value="Rev_trsase/Diguanyl_cyclase"/>
</dbReference>
<keyword evidence="11" id="KW-0540">Nuclease</keyword>
<keyword evidence="21" id="KW-0239">DNA-directed DNA polymerase</keyword>
<keyword evidence="19" id="KW-0229">DNA integration</keyword>
<dbReference type="Gene3D" id="6.10.20.110">
    <property type="match status" value="1"/>
</dbReference>
<evidence type="ECO:0000256" key="17">
    <source>
        <dbReference type="ARBA" id="ARBA00022844"/>
    </source>
</evidence>
<evidence type="ECO:0000256" key="1">
    <source>
        <dbReference type="ARBA" id="ARBA00001946"/>
    </source>
</evidence>
<dbReference type="PROSITE" id="PS50879">
    <property type="entry name" value="RNASE_H_1"/>
    <property type="match status" value="1"/>
</dbReference>
<dbReference type="RefSeq" id="YP_009508566.1">
    <property type="nucleotide sequence ID" value="NC_039028.1"/>
</dbReference>
<comment type="cofactor">
    <cofactor evidence="1">
        <name>Mg(2+)</name>
        <dbReference type="ChEBI" id="CHEBI:18420"/>
    </cofactor>
</comment>
<evidence type="ECO:0000256" key="15">
    <source>
        <dbReference type="ARBA" id="ARBA00022801"/>
    </source>
</evidence>
<keyword evidence="26" id="KW-1160">Virus entry into host cell</keyword>
<dbReference type="Pfam" id="PF03539">
    <property type="entry name" value="Spuma_A9PTase"/>
    <property type="match status" value="1"/>
</dbReference>
<proteinExistence type="predicted"/>
<protein>
    <recommendedName>
        <fullName evidence="5">Pro-Pol polyprotein</fullName>
    </recommendedName>
    <alternativeName>
        <fullName evidence="27">Pr125Pol</fullName>
    </alternativeName>
</protein>
<evidence type="ECO:0000256" key="16">
    <source>
        <dbReference type="ARBA" id="ARBA00022842"/>
    </source>
</evidence>
<evidence type="ECO:0000256" key="10">
    <source>
        <dbReference type="ARBA" id="ARBA00022695"/>
    </source>
</evidence>
<keyword evidence="23" id="KW-1179">Viral genome integration</keyword>
<organism evidence="32 33">
    <name type="scientific">Squirrel monkey simian foamy virus</name>
    <dbReference type="NCBI Taxonomy" id="2170201"/>
    <lineage>
        <taxon>Viruses</taxon>
        <taxon>Riboviria</taxon>
        <taxon>Pararnavirae</taxon>
        <taxon>Artverviricota</taxon>
        <taxon>Revtraviricetes</taxon>
        <taxon>Ortervirales</taxon>
        <taxon>Retroviridae</taxon>
        <taxon>Spumaretrovirinae</taxon>
        <taxon>Simiispumavirus</taxon>
        <taxon>Simiispumavirus saisci</taxon>
    </lineage>
</organism>
<dbReference type="GO" id="GO:0004190">
    <property type="term" value="F:aspartic-type endopeptidase activity"/>
    <property type="evidence" value="ECO:0007669"/>
    <property type="project" value="UniProtKB-KW"/>
</dbReference>
<dbReference type="GO" id="GO:0075713">
    <property type="term" value="P:establishment of integrated proviral latency"/>
    <property type="evidence" value="ECO:0007669"/>
    <property type="project" value="UniProtKB-KW"/>
</dbReference>
<dbReference type="Pfam" id="PF00665">
    <property type="entry name" value="rve"/>
    <property type="match status" value="1"/>
</dbReference>
<keyword evidence="14" id="KW-0255">Endonuclease</keyword>
<dbReference type="PROSITE" id="PS51531">
    <property type="entry name" value="FV_PR"/>
    <property type="match status" value="1"/>
</dbReference>
<dbReference type="Gene3D" id="2.40.70.10">
    <property type="entry name" value="Acid Proteases"/>
    <property type="match status" value="1"/>
</dbReference>
<reference evidence="32 33" key="1">
    <citation type="journal article" date="2010" name="J. Virol.">
        <title>Species-specific inhibition of foamy viruses from South American monkeys by New World Monkey TRIM5{alpha} proteins.</title>
        <authorList>
            <person name="Pacheco B."/>
            <person name="Finzi A."/>
            <person name="McGee-Estrada K."/>
            <person name="Sodroski J."/>
        </authorList>
    </citation>
    <scope>NUCLEOTIDE SEQUENCE [LARGE SCALE GENOMIC DNA]</scope>
    <source>
        <strain evidence="32">ATCC VR-643</strain>
    </source>
</reference>
<feature type="domain" description="Reverse transcriptase" evidence="28">
    <location>
        <begin position="184"/>
        <end position="361"/>
    </location>
</feature>
<evidence type="ECO:0000256" key="12">
    <source>
        <dbReference type="ARBA" id="ARBA00022723"/>
    </source>
</evidence>
<evidence type="ECO:0000256" key="25">
    <source>
        <dbReference type="ARBA" id="ARBA00023268"/>
    </source>
</evidence>
<dbReference type="Pfam" id="PF17921">
    <property type="entry name" value="Integrase_H2C2"/>
    <property type="match status" value="1"/>
</dbReference>
<dbReference type="GO" id="GO:0003887">
    <property type="term" value="F:DNA-directed DNA polymerase activity"/>
    <property type="evidence" value="ECO:0007669"/>
    <property type="project" value="UniProtKB-KW"/>
</dbReference>
<dbReference type="GO" id="GO:0015074">
    <property type="term" value="P:DNA integration"/>
    <property type="evidence" value="ECO:0007669"/>
    <property type="project" value="UniProtKB-KW"/>
</dbReference>
<evidence type="ECO:0000256" key="7">
    <source>
        <dbReference type="ARBA" id="ARBA00022562"/>
    </source>
</evidence>
<evidence type="ECO:0000256" key="2">
    <source>
        <dbReference type="ARBA" id="ARBA00004147"/>
    </source>
</evidence>
<dbReference type="PROSITE" id="PS50994">
    <property type="entry name" value="INTEGRASE"/>
    <property type="match status" value="1"/>
</dbReference>
<keyword evidence="15" id="KW-0378">Hydrolase</keyword>
<gene>
    <name evidence="32" type="primary">pol</name>
</gene>
<evidence type="ECO:0000256" key="8">
    <source>
        <dbReference type="ARBA" id="ARBA00022670"/>
    </source>
</evidence>
<evidence type="ECO:0000313" key="33">
    <source>
        <dbReference type="Proteomes" id="UP000154225"/>
    </source>
</evidence>
<dbReference type="GO" id="GO:0006310">
    <property type="term" value="P:DNA recombination"/>
    <property type="evidence" value="ECO:0007669"/>
    <property type="project" value="UniProtKB-KW"/>
</dbReference>
<evidence type="ECO:0000256" key="24">
    <source>
        <dbReference type="ARBA" id="ARBA00023200"/>
    </source>
</evidence>
<dbReference type="Pfam" id="PF17919">
    <property type="entry name" value="RT_RNaseH_2"/>
    <property type="match status" value="1"/>
</dbReference>
<evidence type="ECO:0000256" key="19">
    <source>
        <dbReference type="ARBA" id="ARBA00022908"/>
    </source>
</evidence>
<dbReference type="Gene3D" id="2.30.30.140">
    <property type="match status" value="1"/>
</dbReference>
<evidence type="ECO:0000259" key="30">
    <source>
        <dbReference type="PROSITE" id="PS50994"/>
    </source>
</evidence>
<evidence type="ECO:0000259" key="28">
    <source>
        <dbReference type="PROSITE" id="PS50878"/>
    </source>
</evidence>
<dbReference type="GO" id="GO:0030430">
    <property type="term" value="C:host cell cytoplasm"/>
    <property type="evidence" value="ECO:0007669"/>
    <property type="project" value="UniProtKB-SubCell"/>
</dbReference>
<name>D5JWU6_9RETR</name>
<dbReference type="SUPFAM" id="SSF53098">
    <property type="entry name" value="Ribonuclease H-like"/>
    <property type="match status" value="2"/>
</dbReference>
<evidence type="ECO:0000256" key="14">
    <source>
        <dbReference type="ARBA" id="ARBA00022759"/>
    </source>
</evidence>
<keyword evidence="24" id="KW-1035">Host cytoplasm</keyword>
<dbReference type="GO" id="GO:0043657">
    <property type="term" value="C:host cell"/>
    <property type="evidence" value="ECO:0007669"/>
    <property type="project" value="GOC"/>
</dbReference>
<dbReference type="Pfam" id="PF18103">
    <property type="entry name" value="SH3_11"/>
    <property type="match status" value="1"/>
</dbReference>
<evidence type="ECO:0000313" key="32">
    <source>
        <dbReference type="EMBL" id="ADE05995.1"/>
    </source>
</evidence>
<dbReference type="InterPro" id="IPR001641">
    <property type="entry name" value="Spumavirus_A9"/>
</dbReference>
<dbReference type="GO" id="GO:0075732">
    <property type="term" value="P:viral penetration into host nucleus"/>
    <property type="evidence" value="ECO:0007669"/>
    <property type="project" value="UniProtKB-KW"/>
</dbReference>
<dbReference type="PROSITE" id="PS50878">
    <property type="entry name" value="RT_POL"/>
    <property type="match status" value="1"/>
</dbReference>
<dbReference type="SUPFAM" id="SSF56672">
    <property type="entry name" value="DNA/RNA polymerases"/>
    <property type="match status" value="1"/>
</dbReference>
<comment type="subcellular location">
    <subcellularLocation>
        <location evidence="3">Host cytoplasm</location>
    </subcellularLocation>
    <subcellularLocation>
        <location evidence="2">Host nucleus</location>
    </subcellularLocation>
    <subcellularLocation>
        <location evidence="4">Virion</location>
    </subcellularLocation>
</comment>
<evidence type="ECO:0000256" key="13">
    <source>
        <dbReference type="ARBA" id="ARBA00022750"/>
    </source>
</evidence>
<keyword evidence="12" id="KW-0479">Metal-binding</keyword>
<evidence type="ECO:0000256" key="5">
    <source>
        <dbReference type="ARBA" id="ARBA00016217"/>
    </source>
</evidence>
<dbReference type="GeneID" id="37620048"/>
<evidence type="ECO:0000256" key="11">
    <source>
        <dbReference type="ARBA" id="ARBA00022722"/>
    </source>
</evidence>
<dbReference type="GO" id="GO:0046872">
    <property type="term" value="F:metal ion binding"/>
    <property type="evidence" value="ECO:0007669"/>
    <property type="project" value="UniProtKB-KW"/>
</dbReference>
<evidence type="ECO:0000256" key="27">
    <source>
        <dbReference type="ARBA" id="ARBA00032885"/>
    </source>
</evidence>
<dbReference type="InterPro" id="IPR021109">
    <property type="entry name" value="Peptidase_aspartic_dom_sf"/>
</dbReference>
<dbReference type="KEGG" id="vg:37620048"/>
<keyword evidence="7" id="KW-1048">Host nucleus</keyword>
<keyword evidence="10" id="KW-0548">Nucleotidyltransferase</keyword>
<sequence>MYQPQHQLQVEIHDQKLIGYWDTGAQITCIPQVYLEQEKPIGKHVIETVNGKTQRDAYYIKLKINGKKIETEVIPSPFSYALITPNDIPWFKPGGIELTEKLPIQDYKDNIVKRADITKEEKGMLYKLLDKYDPLWQQWENQVGNRQITPHIIATGTINPKPQKQYHINPKAKPSIQIVINDLLKQGVLKQQNSIMNTPIYPVPKTEGKWRMVLDYRAVNKTIPLIAAQNQHSAGILTNLVRQKYKSTIDLSNGFWAHPIDQDSQWITAFTWEGKQYVWTRLPQGFLNSPALFTADVVDLLKEIPNVNVYVDDIYVSTETINQHFQVLDKIFQKLLQAGYVVSLKKSNLCRYEVTFLGFTISKYGRGLTEEFQEKLRNISPPNSLKQLQSILGLLNFARNFIPNFSELIKPLYELISTAQGQSISWEPKHSQALNNLIIALNHADNLEQRNGEVPLVIKINASNTTGYIRFYNKNGKRPIAYASHVFNHTEQKFTPVEKLLTTMHKAIIKGIDLAIGQPIEIYSPIVSMQKLQKITLPERKALSTRWLSWLSYIEDPRFLFIYDKTLPDLKEMPPTQTDDYNPMLPLHQYLAVFYTDGSSIKSPDPTKTHSSGMGIVQAIYEPNFQIKHQWSIPLGDHTAQYAEIAAVEFACKKALQVTGPVLIVTDSDYVARSVNNELNFWRSNGFVNNKKKPLKHISKWKSISESLLLHKNITIVHEPGHQPSSTSVHTQGNALADKLAVQGSYTINNITIKPSLDTELRAVLEGKLPKGYPKNLKYEYNSPNLIVIRKEGQRIIPPLSDRPKLVKQAHELAHTGREATLLRLQNQYWWPKMRKDVSHCLRTCMPCLQTNSTNLTTTRPFQQIRPSKPFDKYYIDYIGPLPPSEGYSYVLVVVDSATGFCWLYPTKAPSTRATVKSLNFLLGIAVPKILHSDQGSAFTSSDFANWAKEKEITLEFSTPYHPQSSGKVERKNQEIKKLLTKLLVGRPAKWYPLIPSVQLALNNTYSPKIKLTPHQLLFGVDGNIPFANSDTLDLKREEELALLSEIRTTLSTVSPEPFPSTAKTWTPSVGLLVQERVYRPSQLRPKWKKPTPILEVLNERTVVIDNNGQRRTVSVDNLKYTPHQKDGETYDSS</sequence>
<feature type="domain" description="Integrase catalytic" evidence="30">
    <location>
        <begin position="866"/>
        <end position="1022"/>
    </location>
</feature>
<accession>D5JWU6</accession>
<evidence type="ECO:0000256" key="18">
    <source>
        <dbReference type="ARBA" id="ARBA00022884"/>
    </source>
</evidence>
<keyword evidence="6" id="KW-1163">Viral penetration into host nucleus</keyword>
<dbReference type="EMBL" id="GU356394">
    <property type="protein sequence ID" value="ADE05995.1"/>
    <property type="molecule type" value="Genomic_DNA"/>
</dbReference>
<evidence type="ECO:0000256" key="21">
    <source>
        <dbReference type="ARBA" id="ARBA00022932"/>
    </source>
</evidence>
<evidence type="ECO:0000256" key="23">
    <source>
        <dbReference type="ARBA" id="ARBA00023195"/>
    </source>
</evidence>
<dbReference type="Gene3D" id="3.30.70.270">
    <property type="match status" value="2"/>
</dbReference>
<keyword evidence="16" id="KW-0460">Magnesium</keyword>
<dbReference type="InterPro" id="IPR050951">
    <property type="entry name" value="Retrovirus_Pol_polyprotein"/>
</dbReference>
<dbReference type="InterPro" id="IPR041588">
    <property type="entry name" value="Integrase_H2C2"/>
</dbReference>
<dbReference type="GO" id="GO:0006508">
    <property type="term" value="P:proteolysis"/>
    <property type="evidence" value="ECO:0007669"/>
    <property type="project" value="UniProtKB-KW"/>
</dbReference>
<keyword evidence="18" id="KW-0694">RNA-binding</keyword>
<dbReference type="Gene3D" id="3.10.10.10">
    <property type="entry name" value="HIV Type 1 Reverse Transcriptase, subunit A, domain 1"/>
    <property type="match status" value="1"/>
</dbReference>
<evidence type="ECO:0000256" key="4">
    <source>
        <dbReference type="ARBA" id="ARBA00004328"/>
    </source>
</evidence>
<dbReference type="GO" id="GO:0042025">
    <property type="term" value="C:host cell nucleus"/>
    <property type="evidence" value="ECO:0007669"/>
    <property type="project" value="UniProtKB-SubCell"/>
</dbReference>
<dbReference type="Pfam" id="PF00075">
    <property type="entry name" value="RNase_H"/>
    <property type="match status" value="1"/>
</dbReference>
<evidence type="ECO:0000256" key="9">
    <source>
        <dbReference type="ARBA" id="ARBA00022679"/>
    </source>
</evidence>
<keyword evidence="8" id="KW-0645">Protease</keyword>
<keyword evidence="22" id="KW-0233">DNA recombination</keyword>
<dbReference type="InterPro" id="IPR040903">
    <property type="entry name" value="SH3_11"/>
</dbReference>
<dbReference type="InterPro" id="IPR012337">
    <property type="entry name" value="RNaseH-like_sf"/>
</dbReference>
<evidence type="ECO:0000256" key="20">
    <source>
        <dbReference type="ARBA" id="ARBA00022918"/>
    </source>
</evidence>
<dbReference type="InterPro" id="IPR001584">
    <property type="entry name" value="Integrase_cat-core"/>
</dbReference>
<dbReference type="PRINTS" id="PR00920">
    <property type="entry name" value="SPUMVIRPTASE"/>
</dbReference>
<keyword evidence="17" id="KW-0946">Virion</keyword>
<dbReference type="GO" id="GO:0004523">
    <property type="term" value="F:RNA-DNA hybrid ribonuclease activity"/>
    <property type="evidence" value="ECO:0007669"/>
    <property type="project" value="InterPro"/>
</dbReference>
<dbReference type="GO" id="GO:0044423">
    <property type="term" value="C:virion component"/>
    <property type="evidence" value="ECO:0007669"/>
    <property type="project" value="UniProtKB-KW"/>
</dbReference>
<feature type="domain" description="Peptidase A9" evidence="31">
    <location>
        <begin position="1"/>
        <end position="141"/>
    </location>
</feature>
<dbReference type="PANTHER" id="PTHR37984">
    <property type="entry name" value="PROTEIN CBG26694"/>
    <property type="match status" value="1"/>
</dbReference>
<evidence type="ECO:0000259" key="29">
    <source>
        <dbReference type="PROSITE" id="PS50879"/>
    </source>
</evidence>
<keyword evidence="13" id="KW-0064">Aspartyl protease</keyword>
<dbReference type="GO" id="GO:0003723">
    <property type="term" value="F:RNA binding"/>
    <property type="evidence" value="ECO:0007669"/>
    <property type="project" value="UniProtKB-KW"/>
</dbReference>
<dbReference type="InterPro" id="IPR043502">
    <property type="entry name" value="DNA/RNA_pol_sf"/>
</dbReference>
<evidence type="ECO:0000259" key="31">
    <source>
        <dbReference type="PROSITE" id="PS51531"/>
    </source>
</evidence>
<dbReference type="Gene3D" id="3.30.420.10">
    <property type="entry name" value="Ribonuclease H-like superfamily/Ribonuclease H"/>
    <property type="match status" value="2"/>
</dbReference>
<dbReference type="Pfam" id="PF00078">
    <property type="entry name" value="RVT_1"/>
    <property type="match status" value="1"/>
</dbReference>
<dbReference type="InterPro" id="IPR041577">
    <property type="entry name" value="RT_RNaseH_2"/>
</dbReference>
<dbReference type="Gene3D" id="1.10.340.70">
    <property type="match status" value="1"/>
</dbReference>
<dbReference type="GO" id="GO:0046718">
    <property type="term" value="P:symbiont entry into host cell"/>
    <property type="evidence" value="ECO:0007669"/>
    <property type="project" value="UniProtKB-KW"/>
</dbReference>
<evidence type="ECO:0000256" key="3">
    <source>
        <dbReference type="ARBA" id="ARBA00004192"/>
    </source>
</evidence>
<evidence type="ECO:0000256" key="26">
    <source>
        <dbReference type="ARBA" id="ARBA00023296"/>
    </source>
</evidence>
<evidence type="ECO:0000256" key="22">
    <source>
        <dbReference type="ARBA" id="ARBA00023172"/>
    </source>
</evidence>
<dbReference type="InterPro" id="IPR036397">
    <property type="entry name" value="RNaseH_sf"/>
</dbReference>
<keyword evidence="33" id="KW-1185">Reference proteome</keyword>
<feature type="domain" description="RNase H type-1" evidence="29">
    <location>
        <begin position="588"/>
        <end position="746"/>
    </location>
</feature>
<dbReference type="InterPro" id="IPR002156">
    <property type="entry name" value="RNaseH_domain"/>
</dbReference>
<keyword evidence="25" id="KW-0511">Multifunctional enzyme</keyword>
<evidence type="ECO:0000256" key="6">
    <source>
        <dbReference type="ARBA" id="ARBA00022524"/>
    </source>
</evidence>
<dbReference type="PANTHER" id="PTHR37984:SF5">
    <property type="entry name" value="PROTEIN NYNRIN-LIKE"/>
    <property type="match status" value="1"/>
</dbReference>
<dbReference type="Proteomes" id="UP000154225">
    <property type="component" value="Segment"/>
</dbReference>